<dbReference type="PANTHER" id="PTHR36617:SF15">
    <property type="entry name" value="REVERSE TRANSCRIPTASE ZINC-BINDING DOMAIN-CONTAINING PROTEIN"/>
    <property type="match status" value="1"/>
</dbReference>
<keyword evidence="2" id="KW-0808">Transferase</keyword>
<feature type="domain" description="Reverse transcriptase zinc-binding" evidence="1">
    <location>
        <begin position="186"/>
        <end position="256"/>
    </location>
</feature>
<organism evidence="2 3">
    <name type="scientific">Gossypium australe</name>
    <dbReference type="NCBI Taxonomy" id="47621"/>
    <lineage>
        <taxon>Eukaryota</taxon>
        <taxon>Viridiplantae</taxon>
        <taxon>Streptophyta</taxon>
        <taxon>Embryophyta</taxon>
        <taxon>Tracheophyta</taxon>
        <taxon>Spermatophyta</taxon>
        <taxon>Magnoliopsida</taxon>
        <taxon>eudicotyledons</taxon>
        <taxon>Gunneridae</taxon>
        <taxon>Pentapetalae</taxon>
        <taxon>rosids</taxon>
        <taxon>malvids</taxon>
        <taxon>Malvales</taxon>
        <taxon>Malvaceae</taxon>
        <taxon>Malvoideae</taxon>
        <taxon>Gossypium</taxon>
    </lineage>
</organism>
<reference evidence="3" key="1">
    <citation type="journal article" date="2019" name="Plant Biotechnol. J.">
        <title>Genome sequencing of the Australian wild diploid species Gossypium australe highlights disease resistance and delayed gland morphogenesis.</title>
        <authorList>
            <person name="Cai Y."/>
            <person name="Cai X."/>
            <person name="Wang Q."/>
            <person name="Wang P."/>
            <person name="Zhang Y."/>
            <person name="Cai C."/>
            <person name="Xu Y."/>
            <person name="Wang K."/>
            <person name="Zhou Z."/>
            <person name="Wang C."/>
            <person name="Geng S."/>
            <person name="Li B."/>
            <person name="Dong Q."/>
            <person name="Hou Y."/>
            <person name="Wang H."/>
            <person name="Ai P."/>
            <person name="Liu Z."/>
            <person name="Yi F."/>
            <person name="Sun M."/>
            <person name="An G."/>
            <person name="Cheng J."/>
            <person name="Zhang Y."/>
            <person name="Shi Q."/>
            <person name="Xie Y."/>
            <person name="Shi X."/>
            <person name="Chang Y."/>
            <person name="Huang F."/>
            <person name="Chen Y."/>
            <person name="Hong S."/>
            <person name="Mi L."/>
            <person name="Sun Q."/>
            <person name="Zhang L."/>
            <person name="Zhou B."/>
            <person name="Peng R."/>
            <person name="Zhang X."/>
            <person name="Liu F."/>
        </authorList>
    </citation>
    <scope>NUCLEOTIDE SEQUENCE [LARGE SCALE GENOMIC DNA]</scope>
    <source>
        <strain evidence="3">cv. PA1801</strain>
    </source>
</reference>
<dbReference type="Pfam" id="PF13966">
    <property type="entry name" value="zf-RVT"/>
    <property type="match status" value="1"/>
</dbReference>
<dbReference type="GO" id="GO:0016301">
    <property type="term" value="F:kinase activity"/>
    <property type="evidence" value="ECO:0007669"/>
    <property type="project" value="UniProtKB-KW"/>
</dbReference>
<dbReference type="OrthoDB" id="1705419at2759"/>
<dbReference type="InterPro" id="IPR026960">
    <property type="entry name" value="RVT-Znf"/>
</dbReference>
<dbReference type="EMBL" id="SMMG02000013">
    <property type="protein sequence ID" value="KAA3453163.1"/>
    <property type="molecule type" value="Genomic_DNA"/>
</dbReference>
<dbReference type="PANTHER" id="PTHR36617">
    <property type="entry name" value="PROTEIN, PUTATIVE-RELATED"/>
    <property type="match status" value="1"/>
</dbReference>
<evidence type="ECO:0000259" key="1">
    <source>
        <dbReference type="Pfam" id="PF13966"/>
    </source>
</evidence>
<sequence length="467" mass="53765">MAKWCWQFAVDREALWRKIIAAKYGTPMQHWHFRSNNLKDMSVVWRGIVENAKDSKVAKWMGNESFRWLVGNGNLIIFWEDIWCGDRPLRVEFPRLFRLALNKSGLVKEFLSLNGFKEINWAEFFSRSLLDREIIMVSRLKEVVSCLVLIPKEEDRLIWIHDKKGVFSVRKLTKLLISVDVADCRFAFDRIWKLKVPPKAKRSLWVVSIDRTPTKEFLSRRGVKFGQSGNGCPWCERELETSVHLFFHCNFIVGFWRIILEWSEELFLWLISVSAACWSVWLARNKLVLVYDELKVIERIWWVCPVRSWRDVKKFGSSGRFWCPPCFFGWVKFNVSGVVIEGEVGCGGVLRNSEGVVRAVFSGPCVARDSLVAEVGAISFALERWGRRVVALLLSRLGLQRLSSIGYVSFSRVDKQGNVMALALPVAGLKRQGWVGIVSAVEQADGEVRTQINCQGLELGRVNFKHS</sequence>
<name>A0A5B6U7B1_9ROSI</name>
<evidence type="ECO:0000313" key="2">
    <source>
        <dbReference type="EMBL" id="KAA3453163.1"/>
    </source>
</evidence>
<comment type="caution">
    <text evidence="2">The sequence shown here is derived from an EMBL/GenBank/DDBJ whole genome shotgun (WGS) entry which is preliminary data.</text>
</comment>
<dbReference type="Proteomes" id="UP000325315">
    <property type="component" value="Unassembled WGS sequence"/>
</dbReference>
<gene>
    <name evidence="2" type="ORF">EPI10_009228</name>
</gene>
<dbReference type="AlphaFoldDB" id="A0A5B6U7B1"/>
<evidence type="ECO:0000313" key="3">
    <source>
        <dbReference type="Proteomes" id="UP000325315"/>
    </source>
</evidence>
<accession>A0A5B6U7B1</accession>
<keyword evidence="3" id="KW-1185">Reference proteome</keyword>
<protein>
    <submittedName>
        <fullName evidence="2">TSL-kinase interacting protein 1-like</fullName>
    </submittedName>
</protein>
<keyword evidence="2" id="KW-0418">Kinase</keyword>
<proteinExistence type="predicted"/>